<sequence>MASDENPRQNTNTNAQEAPSLLVLPSQLVTCLVATHPEDKGKDVVINEDSDPNWEDEDILEGQATTHRSRNPHARVLLPHQRTKRVKGKNAYVTAAKRRELRAKKTASLDDDLRKYHESQEAEAVRLSKKHGVKLVEVRQRMLMTGGFKKPRDINMYNTKISAIMRHLNEGDDQGSPSMLDDFTDEELVEMKASLEELRWVKRAGVRASNQAAIADADFTLNQLSEKISNLAEHTGMIDFAMFTWGHIHDHQPTVTIESHGALKFFDKALQRAHTDVAALFELWAVGKHGDDKPETLVSMQKKVGEMIRHQLQLATKKSNIVMNYDNYTKAIVRAWGWASLGGPWAGTCKWIKLATKEKQDEHIQDFEENVVQGEVVEKSRTSKKDGSGADSEEDGEEEDGQASGMEDEPASSKSKVSKSAKSSKSAQSSKFTNISVEEKRKALERLSGLRSKSSKTATPVKSKRKCSRDNDEEVEKPPRKRQKKIEEGSGKRKRSDEVGKDDGKALKRLKKRIEKGAQPAQPPDRSPTPPPHPKPRPIFKGRKGCLPGVRAPIL</sequence>
<dbReference type="EMBL" id="JARIHO010000016">
    <property type="protein sequence ID" value="KAJ7349401.1"/>
    <property type="molecule type" value="Genomic_DNA"/>
</dbReference>
<proteinExistence type="predicted"/>
<feature type="compositionally biased region" description="Low complexity" evidence="1">
    <location>
        <begin position="412"/>
        <end position="431"/>
    </location>
</feature>
<name>A0AAD7A4L8_9AGAR</name>
<feature type="compositionally biased region" description="Polar residues" evidence="1">
    <location>
        <begin position="451"/>
        <end position="460"/>
    </location>
</feature>
<feature type="compositionally biased region" description="Acidic residues" evidence="1">
    <location>
        <begin position="391"/>
        <end position="410"/>
    </location>
</feature>
<feature type="compositionally biased region" description="Basic and acidic residues" evidence="1">
    <location>
        <begin position="485"/>
        <end position="506"/>
    </location>
</feature>
<evidence type="ECO:0000256" key="1">
    <source>
        <dbReference type="SAM" id="MobiDB-lite"/>
    </source>
</evidence>
<feature type="compositionally biased region" description="Pro residues" evidence="1">
    <location>
        <begin position="521"/>
        <end position="533"/>
    </location>
</feature>
<comment type="caution">
    <text evidence="2">The sequence shown here is derived from an EMBL/GenBank/DDBJ whole genome shotgun (WGS) entry which is preliminary data.</text>
</comment>
<reference evidence="2" key="1">
    <citation type="submission" date="2023-03" db="EMBL/GenBank/DDBJ databases">
        <title>Massive genome expansion in bonnet fungi (Mycena s.s.) driven by repeated elements and novel gene families across ecological guilds.</title>
        <authorList>
            <consortium name="Lawrence Berkeley National Laboratory"/>
            <person name="Harder C.B."/>
            <person name="Miyauchi S."/>
            <person name="Viragh M."/>
            <person name="Kuo A."/>
            <person name="Thoen E."/>
            <person name="Andreopoulos B."/>
            <person name="Lu D."/>
            <person name="Skrede I."/>
            <person name="Drula E."/>
            <person name="Henrissat B."/>
            <person name="Morin E."/>
            <person name="Kohler A."/>
            <person name="Barry K."/>
            <person name="LaButti K."/>
            <person name="Morin E."/>
            <person name="Salamov A."/>
            <person name="Lipzen A."/>
            <person name="Mereny Z."/>
            <person name="Hegedus B."/>
            <person name="Baldrian P."/>
            <person name="Stursova M."/>
            <person name="Weitz H."/>
            <person name="Taylor A."/>
            <person name="Grigoriev I.V."/>
            <person name="Nagy L.G."/>
            <person name="Martin F."/>
            <person name="Kauserud H."/>
        </authorList>
    </citation>
    <scope>NUCLEOTIDE SEQUENCE</scope>
    <source>
        <strain evidence="2">CBHHK002</strain>
    </source>
</reference>
<dbReference type="AlphaFoldDB" id="A0AAD7A4L8"/>
<feature type="region of interest" description="Disordered" evidence="1">
    <location>
        <begin position="367"/>
        <end position="555"/>
    </location>
</feature>
<feature type="compositionally biased region" description="Basic and acidic residues" evidence="1">
    <location>
        <begin position="376"/>
        <end position="388"/>
    </location>
</feature>
<accession>A0AAD7A4L8</accession>
<dbReference type="Proteomes" id="UP001218218">
    <property type="component" value="Unassembled WGS sequence"/>
</dbReference>
<organism evidence="2 3">
    <name type="scientific">Mycena albidolilacea</name>
    <dbReference type="NCBI Taxonomy" id="1033008"/>
    <lineage>
        <taxon>Eukaryota</taxon>
        <taxon>Fungi</taxon>
        <taxon>Dikarya</taxon>
        <taxon>Basidiomycota</taxon>
        <taxon>Agaricomycotina</taxon>
        <taxon>Agaricomycetes</taxon>
        <taxon>Agaricomycetidae</taxon>
        <taxon>Agaricales</taxon>
        <taxon>Marasmiineae</taxon>
        <taxon>Mycenaceae</taxon>
        <taxon>Mycena</taxon>
    </lineage>
</organism>
<feature type="compositionally biased region" description="Basic residues" evidence="1">
    <location>
        <begin position="534"/>
        <end position="544"/>
    </location>
</feature>
<gene>
    <name evidence="2" type="ORF">DFH08DRAFT_959551</name>
</gene>
<evidence type="ECO:0000313" key="3">
    <source>
        <dbReference type="Proteomes" id="UP001218218"/>
    </source>
</evidence>
<protein>
    <submittedName>
        <fullName evidence="2">Uncharacterized protein</fullName>
    </submittedName>
</protein>
<evidence type="ECO:0000313" key="2">
    <source>
        <dbReference type="EMBL" id="KAJ7349401.1"/>
    </source>
</evidence>
<keyword evidence="3" id="KW-1185">Reference proteome</keyword>